<keyword evidence="3" id="KW-1185">Reference proteome</keyword>
<evidence type="ECO:0000256" key="1">
    <source>
        <dbReference type="SAM" id="SignalP"/>
    </source>
</evidence>
<feature type="chain" id="PRO_5016101545" description="Chitin-binding type-4 domain-containing protein" evidence="1">
    <location>
        <begin position="28"/>
        <end position="387"/>
    </location>
</feature>
<evidence type="ECO:0008006" key="4">
    <source>
        <dbReference type="Google" id="ProtNLM"/>
    </source>
</evidence>
<dbReference type="AlphaFoldDB" id="A0A2V3JE36"/>
<evidence type="ECO:0000313" key="2">
    <source>
        <dbReference type="EMBL" id="PXF50170.1"/>
    </source>
</evidence>
<evidence type="ECO:0000313" key="3">
    <source>
        <dbReference type="Proteomes" id="UP000247409"/>
    </source>
</evidence>
<comment type="caution">
    <text evidence="2">The sequence shown here is derived from an EMBL/GenBank/DDBJ whole genome shotgun (WGS) entry which is preliminary data.</text>
</comment>
<dbReference type="OrthoDB" id="1229at2759"/>
<name>A0A2V3JE36_9FLOR</name>
<proteinExistence type="predicted"/>
<accession>A0A2V3JE36</accession>
<sequence length="387" mass="44197">MSSPFTALSLLLSALLSVLLLQHRAHAHQSISNPTPISRDVACRISNKQNCPGPCPTRDRRMDQTPNNPAAVVQRNGWLSVNTMANNHRGGFSRWTLVNVRDMYSKKWHDKNAFLWTCADLSVTKCTNRNHDRDCFYDNNDVYYRHQIQIPPVYKDGVYVLGWAWYGGGERWGDFGDYYDCMYIEVRGGPYWPAYQPIFYAGPSLSGRGGKCRSTVNRLGICWKEPCPDGGRWTSLQKPAEFSRGMPPTLPASRFRNPWRPKPRTYSSPFVTSLTIRSADYPGRVFTSTLMTRRAHVFITKRMRTTVTCEVSGHVKSVTFFVNGYQSRTDYSAPYSIAGDFYERRKRRHRFAPWKYGIDNAVVTLSCQAIGFDGTKHFANLELSSAF</sequence>
<reference evidence="2 3" key="1">
    <citation type="journal article" date="2018" name="Mol. Biol. Evol.">
        <title>Analysis of the draft genome of the red seaweed Gracilariopsis chorda provides insights into genome size evolution in Rhodophyta.</title>
        <authorList>
            <person name="Lee J."/>
            <person name="Yang E.C."/>
            <person name="Graf L."/>
            <person name="Yang J.H."/>
            <person name="Qiu H."/>
            <person name="Zel Zion U."/>
            <person name="Chan C.X."/>
            <person name="Stephens T.G."/>
            <person name="Weber A.P.M."/>
            <person name="Boo G.H."/>
            <person name="Boo S.M."/>
            <person name="Kim K.M."/>
            <person name="Shin Y."/>
            <person name="Jung M."/>
            <person name="Lee S.J."/>
            <person name="Yim H.S."/>
            <person name="Lee J.H."/>
            <person name="Bhattacharya D."/>
            <person name="Yoon H.S."/>
        </authorList>
    </citation>
    <scope>NUCLEOTIDE SEQUENCE [LARGE SCALE GENOMIC DNA]</scope>
    <source>
        <strain evidence="2 3">SKKU-2015</strain>
        <tissue evidence="2">Whole body</tissue>
    </source>
</reference>
<feature type="signal peptide" evidence="1">
    <location>
        <begin position="1"/>
        <end position="27"/>
    </location>
</feature>
<keyword evidence="1" id="KW-0732">Signal</keyword>
<organism evidence="2 3">
    <name type="scientific">Gracilariopsis chorda</name>
    <dbReference type="NCBI Taxonomy" id="448386"/>
    <lineage>
        <taxon>Eukaryota</taxon>
        <taxon>Rhodophyta</taxon>
        <taxon>Florideophyceae</taxon>
        <taxon>Rhodymeniophycidae</taxon>
        <taxon>Gracilariales</taxon>
        <taxon>Gracilariaceae</taxon>
        <taxon>Gracilariopsis</taxon>
    </lineage>
</organism>
<dbReference type="EMBL" id="NBIV01000001">
    <property type="protein sequence ID" value="PXF50170.1"/>
    <property type="molecule type" value="Genomic_DNA"/>
</dbReference>
<dbReference type="Proteomes" id="UP000247409">
    <property type="component" value="Unassembled WGS sequence"/>
</dbReference>
<protein>
    <recommendedName>
        <fullName evidence="4">Chitin-binding type-4 domain-containing protein</fullName>
    </recommendedName>
</protein>
<gene>
    <name evidence="2" type="ORF">BWQ96_00330</name>
</gene>